<protein>
    <submittedName>
        <fullName evidence="1">Uncharacterized protein</fullName>
    </submittedName>
</protein>
<accession>A0A438GX27</accession>
<dbReference type="EMBL" id="QGNW01000324">
    <property type="protein sequence ID" value="RVW76728.1"/>
    <property type="molecule type" value="Genomic_DNA"/>
</dbReference>
<evidence type="ECO:0000313" key="1">
    <source>
        <dbReference type="EMBL" id="RVW76728.1"/>
    </source>
</evidence>
<reference evidence="1 2" key="1">
    <citation type="journal article" date="2018" name="PLoS Genet.">
        <title>Population sequencing reveals clonal diversity and ancestral inbreeding in the grapevine cultivar Chardonnay.</title>
        <authorList>
            <person name="Roach M.J."/>
            <person name="Johnson D.L."/>
            <person name="Bohlmann J."/>
            <person name="van Vuuren H.J."/>
            <person name="Jones S.J."/>
            <person name="Pretorius I.S."/>
            <person name="Schmidt S.A."/>
            <person name="Borneman A.R."/>
        </authorList>
    </citation>
    <scope>NUCLEOTIDE SEQUENCE [LARGE SCALE GENOMIC DNA]</scope>
    <source>
        <strain evidence="2">cv. Chardonnay</strain>
        <tissue evidence="1">Leaf</tissue>
    </source>
</reference>
<dbReference type="AlphaFoldDB" id="A0A438GX27"/>
<dbReference type="Proteomes" id="UP000288805">
    <property type="component" value="Unassembled WGS sequence"/>
</dbReference>
<gene>
    <name evidence="1" type="ORF">CK203_047529</name>
</gene>
<sequence length="70" mass="7647">MSLDALPNPSLNLAAICKLDLCNNNLQVNQFIETPMDENPFGVYHSSKYTRILNSKTTKCGDIGCALKSA</sequence>
<comment type="caution">
    <text evidence="1">The sequence shown here is derived from an EMBL/GenBank/DDBJ whole genome shotgun (WGS) entry which is preliminary data.</text>
</comment>
<organism evidence="1 2">
    <name type="scientific">Vitis vinifera</name>
    <name type="common">Grape</name>
    <dbReference type="NCBI Taxonomy" id="29760"/>
    <lineage>
        <taxon>Eukaryota</taxon>
        <taxon>Viridiplantae</taxon>
        <taxon>Streptophyta</taxon>
        <taxon>Embryophyta</taxon>
        <taxon>Tracheophyta</taxon>
        <taxon>Spermatophyta</taxon>
        <taxon>Magnoliopsida</taxon>
        <taxon>eudicotyledons</taxon>
        <taxon>Gunneridae</taxon>
        <taxon>Pentapetalae</taxon>
        <taxon>rosids</taxon>
        <taxon>Vitales</taxon>
        <taxon>Vitaceae</taxon>
        <taxon>Viteae</taxon>
        <taxon>Vitis</taxon>
    </lineage>
</organism>
<proteinExistence type="predicted"/>
<evidence type="ECO:0000313" key="2">
    <source>
        <dbReference type="Proteomes" id="UP000288805"/>
    </source>
</evidence>
<name>A0A438GX27_VITVI</name>